<evidence type="ECO:0000313" key="1">
    <source>
        <dbReference type="EMBL" id="GAI75366.1"/>
    </source>
</evidence>
<sequence>EALGTHSFSDTKVPLFISATDYKTGKQVVIS</sequence>
<reference evidence="1" key="1">
    <citation type="journal article" date="2014" name="Front. Microbiol.">
        <title>High frequency of phylogenetically diverse reductive dehalogenase-homologous genes in deep subseafloor sedimentary metagenomes.</title>
        <authorList>
            <person name="Kawai M."/>
            <person name="Futagami T."/>
            <person name="Toyoda A."/>
            <person name="Takaki Y."/>
            <person name="Nishi S."/>
            <person name="Hori S."/>
            <person name="Arai W."/>
            <person name="Tsubouchi T."/>
            <person name="Morono Y."/>
            <person name="Uchiyama I."/>
            <person name="Ito T."/>
            <person name="Fujiyama A."/>
            <person name="Inagaki F."/>
            <person name="Takami H."/>
        </authorList>
    </citation>
    <scope>NUCLEOTIDE SEQUENCE</scope>
    <source>
        <strain evidence="1">Expedition CK06-06</strain>
    </source>
</reference>
<feature type="non-terminal residue" evidence="1">
    <location>
        <position position="1"/>
    </location>
</feature>
<comment type="caution">
    <text evidence="1">The sequence shown here is derived from an EMBL/GenBank/DDBJ whole genome shotgun (WGS) entry which is preliminary data.</text>
</comment>
<dbReference type="EMBL" id="BARW01007723">
    <property type="protein sequence ID" value="GAI75366.1"/>
    <property type="molecule type" value="Genomic_DNA"/>
</dbReference>
<organism evidence="1">
    <name type="scientific">marine sediment metagenome</name>
    <dbReference type="NCBI Taxonomy" id="412755"/>
    <lineage>
        <taxon>unclassified sequences</taxon>
        <taxon>metagenomes</taxon>
        <taxon>ecological metagenomes</taxon>
    </lineage>
</organism>
<dbReference type="AlphaFoldDB" id="X1S8D3"/>
<accession>X1S8D3</accession>
<name>X1S8D3_9ZZZZ</name>
<gene>
    <name evidence="1" type="ORF">S12H4_16008</name>
</gene>
<protein>
    <submittedName>
        <fullName evidence="1">Uncharacterized protein</fullName>
    </submittedName>
</protein>
<proteinExistence type="predicted"/>